<dbReference type="RefSeq" id="XP_009543024.1">
    <property type="nucleotide sequence ID" value="XM_009544729.1"/>
</dbReference>
<dbReference type="EMBL" id="KI925455">
    <property type="protein sequence ID" value="ETW86268.1"/>
    <property type="molecule type" value="Genomic_DNA"/>
</dbReference>
<dbReference type="KEGG" id="hir:HETIRDRAFT_309211"/>
<dbReference type="AlphaFoldDB" id="W4KK92"/>
<evidence type="ECO:0000313" key="2">
    <source>
        <dbReference type="Proteomes" id="UP000030671"/>
    </source>
</evidence>
<protein>
    <submittedName>
        <fullName evidence="1">Uncharacterized protein</fullName>
    </submittedName>
</protein>
<dbReference type="GeneID" id="20669654"/>
<dbReference type="HOGENOM" id="CLU_2688111_0_0_1"/>
<organism evidence="1 2">
    <name type="scientific">Heterobasidion irregulare (strain TC 32-1)</name>
    <dbReference type="NCBI Taxonomy" id="747525"/>
    <lineage>
        <taxon>Eukaryota</taxon>
        <taxon>Fungi</taxon>
        <taxon>Dikarya</taxon>
        <taxon>Basidiomycota</taxon>
        <taxon>Agaricomycotina</taxon>
        <taxon>Agaricomycetes</taxon>
        <taxon>Russulales</taxon>
        <taxon>Bondarzewiaceae</taxon>
        <taxon>Heterobasidion</taxon>
        <taxon>Heterobasidion annosum species complex</taxon>
    </lineage>
</organism>
<proteinExistence type="predicted"/>
<dbReference type="InParanoid" id="W4KK92"/>
<evidence type="ECO:0000313" key="1">
    <source>
        <dbReference type="EMBL" id="ETW86268.1"/>
    </source>
</evidence>
<reference evidence="1 2" key="1">
    <citation type="journal article" date="2012" name="New Phytol.">
        <title>Insight into trade-off between wood decay and parasitism from the genome of a fungal forest pathogen.</title>
        <authorList>
            <person name="Olson A."/>
            <person name="Aerts A."/>
            <person name="Asiegbu F."/>
            <person name="Belbahri L."/>
            <person name="Bouzid O."/>
            <person name="Broberg A."/>
            <person name="Canback B."/>
            <person name="Coutinho P.M."/>
            <person name="Cullen D."/>
            <person name="Dalman K."/>
            <person name="Deflorio G."/>
            <person name="van Diepen L.T."/>
            <person name="Dunand C."/>
            <person name="Duplessis S."/>
            <person name="Durling M."/>
            <person name="Gonthier P."/>
            <person name="Grimwood J."/>
            <person name="Fossdal C.G."/>
            <person name="Hansson D."/>
            <person name="Henrissat B."/>
            <person name="Hietala A."/>
            <person name="Himmelstrand K."/>
            <person name="Hoffmeister D."/>
            <person name="Hogberg N."/>
            <person name="James T.Y."/>
            <person name="Karlsson M."/>
            <person name="Kohler A."/>
            <person name="Kues U."/>
            <person name="Lee Y.H."/>
            <person name="Lin Y.C."/>
            <person name="Lind M."/>
            <person name="Lindquist E."/>
            <person name="Lombard V."/>
            <person name="Lucas S."/>
            <person name="Lunden K."/>
            <person name="Morin E."/>
            <person name="Murat C."/>
            <person name="Park J."/>
            <person name="Raffaello T."/>
            <person name="Rouze P."/>
            <person name="Salamov A."/>
            <person name="Schmutz J."/>
            <person name="Solheim H."/>
            <person name="Stahlberg J."/>
            <person name="Velez H."/>
            <person name="de Vries R.P."/>
            <person name="Wiebenga A."/>
            <person name="Woodward S."/>
            <person name="Yakovlev I."/>
            <person name="Garbelotto M."/>
            <person name="Martin F."/>
            <person name="Grigoriev I.V."/>
            <person name="Stenlid J."/>
        </authorList>
    </citation>
    <scope>NUCLEOTIDE SEQUENCE [LARGE SCALE GENOMIC DNA]</scope>
    <source>
        <strain evidence="1 2">TC 32-1</strain>
    </source>
</reference>
<name>W4KK92_HETIT</name>
<sequence length="74" mass="8439">MLVILESKLTYVCCEVSPITHLRATSSRQGCFQTAVRDHQSYWRTRKPSPLSAIFYSGTVGQVLYICIETGRFH</sequence>
<keyword evidence="2" id="KW-1185">Reference proteome</keyword>
<gene>
    <name evidence="1" type="ORF">HETIRDRAFT_309211</name>
</gene>
<accession>W4KK92</accession>
<dbReference type="Proteomes" id="UP000030671">
    <property type="component" value="Unassembled WGS sequence"/>
</dbReference>